<keyword evidence="2" id="KW-0472">Membrane</keyword>
<sequence length="263" mass="28851">MSYILNALRKSERERQAMLPDTVTNRITVPQTPERQSLTKIIVLLVVLNLAILTYFLAITSYKPQSVVESEQATPLIAKSNPPLSLANPSTPVKIAPIKQLDEPRNLTSAPDKLAATKKQLTEPVKPIAAPPQPVKKPIPAAIAEPQVPTKPKNVAEQQSIDVPQATVKTDAPPTENPAPVATARPQNDLPTLQDLPANVRQSLPGLPINVFSYSSTPAERFVMIDMVKYVPGQTIKNALELKEIVEDGIIVRYQDQIFKITR</sequence>
<evidence type="ECO:0000313" key="4">
    <source>
        <dbReference type="EMBL" id="MBD9357900.1"/>
    </source>
</evidence>
<dbReference type="InterPro" id="IPR032389">
    <property type="entry name" value="GspB_C"/>
</dbReference>
<keyword evidence="2" id="KW-1133">Transmembrane helix</keyword>
<dbReference type="Pfam" id="PF16537">
    <property type="entry name" value="T2SSB"/>
    <property type="match status" value="1"/>
</dbReference>
<organism evidence="4 5">
    <name type="scientific">Methylomonas albis</name>
    <dbReference type="NCBI Taxonomy" id="1854563"/>
    <lineage>
        <taxon>Bacteria</taxon>
        <taxon>Pseudomonadati</taxon>
        <taxon>Pseudomonadota</taxon>
        <taxon>Gammaproteobacteria</taxon>
        <taxon>Methylococcales</taxon>
        <taxon>Methylococcaceae</taxon>
        <taxon>Methylomonas</taxon>
    </lineage>
</organism>
<feature type="transmembrane region" description="Helical" evidence="2">
    <location>
        <begin position="41"/>
        <end position="62"/>
    </location>
</feature>
<keyword evidence="2" id="KW-0812">Transmembrane</keyword>
<name>A0ABR9D4A3_9GAMM</name>
<keyword evidence="5" id="KW-1185">Reference proteome</keyword>
<dbReference type="EMBL" id="JACXSS010000001">
    <property type="protein sequence ID" value="MBD9357900.1"/>
    <property type="molecule type" value="Genomic_DNA"/>
</dbReference>
<feature type="region of interest" description="Disordered" evidence="1">
    <location>
        <begin position="117"/>
        <end position="138"/>
    </location>
</feature>
<dbReference type="RefSeq" id="WP_192376148.1">
    <property type="nucleotide sequence ID" value="NZ_CAJHIV010000001.1"/>
</dbReference>
<feature type="domain" description="Type II secretion system protein GspB C-terminal" evidence="3">
    <location>
        <begin position="204"/>
        <end position="261"/>
    </location>
</feature>
<protein>
    <submittedName>
        <fullName evidence="4">General secretion pathway protein GspB</fullName>
    </submittedName>
</protein>
<evidence type="ECO:0000259" key="3">
    <source>
        <dbReference type="Pfam" id="PF16537"/>
    </source>
</evidence>
<evidence type="ECO:0000313" key="5">
    <source>
        <dbReference type="Proteomes" id="UP000652176"/>
    </source>
</evidence>
<gene>
    <name evidence="4" type="ORF">IE877_18840</name>
</gene>
<dbReference type="Proteomes" id="UP000652176">
    <property type="component" value="Unassembled WGS sequence"/>
</dbReference>
<proteinExistence type="predicted"/>
<accession>A0ABR9D4A3</accession>
<evidence type="ECO:0000256" key="2">
    <source>
        <dbReference type="SAM" id="Phobius"/>
    </source>
</evidence>
<reference evidence="4 5" key="1">
    <citation type="submission" date="2020-09" db="EMBL/GenBank/DDBJ databases">
        <title>Methylomonas albis sp. nov. and Methylomonas fluvii sp. nov.: Two cold-adapted methanotrophs from the River Elbe and an amended description of Methylovulum psychrotolerans strain Eb1.</title>
        <authorList>
            <person name="Bussmann I.K."/>
            <person name="Klings K.-W."/>
            <person name="Warnstedt J."/>
            <person name="Hoppert M."/>
            <person name="Saborowski A."/>
            <person name="Horn F."/>
            <person name="Liebner S."/>
        </authorList>
    </citation>
    <scope>NUCLEOTIDE SEQUENCE [LARGE SCALE GENOMIC DNA]</scope>
    <source>
        <strain evidence="4 5">EbA</strain>
    </source>
</reference>
<feature type="region of interest" description="Disordered" evidence="1">
    <location>
        <begin position="163"/>
        <end position="189"/>
    </location>
</feature>
<comment type="caution">
    <text evidence="4">The sequence shown here is derived from an EMBL/GenBank/DDBJ whole genome shotgun (WGS) entry which is preliminary data.</text>
</comment>
<evidence type="ECO:0000256" key="1">
    <source>
        <dbReference type="SAM" id="MobiDB-lite"/>
    </source>
</evidence>